<dbReference type="EMBL" id="MU266409">
    <property type="protein sequence ID" value="KAH7925092.1"/>
    <property type="molecule type" value="Genomic_DNA"/>
</dbReference>
<dbReference type="Proteomes" id="UP000790709">
    <property type="component" value="Unassembled WGS sequence"/>
</dbReference>
<evidence type="ECO:0000313" key="2">
    <source>
        <dbReference type="Proteomes" id="UP000790709"/>
    </source>
</evidence>
<gene>
    <name evidence="1" type="ORF">BV22DRAFT_1034410</name>
</gene>
<keyword evidence="2" id="KW-1185">Reference proteome</keyword>
<protein>
    <submittedName>
        <fullName evidence="1">Uncharacterized protein</fullName>
    </submittedName>
</protein>
<evidence type="ECO:0000313" key="1">
    <source>
        <dbReference type="EMBL" id="KAH7925092.1"/>
    </source>
</evidence>
<organism evidence="1 2">
    <name type="scientific">Leucogyrophana mollusca</name>
    <dbReference type="NCBI Taxonomy" id="85980"/>
    <lineage>
        <taxon>Eukaryota</taxon>
        <taxon>Fungi</taxon>
        <taxon>Dikarya</taxon>
        <taxon>Basidiomycota</taxon>
        <taxon>Agaricomycotina</taxon>
        <taxon>Agaricomycetes</taxon>
        <taxon>Agaricomycetidae</taxon>
        <taxon>Boletales</taxon>
        <taxon>Boletales incertae sedis</taxon>
        <taxon>Leucogyrophana</taxon>
    </lineage>
</organism>
<sequence length="164" mass="17376">MAWFASALQSSCPEDLDARNEMAVDTLTALRAYDLMRSAACQVDPVTNTYCYLEAAQDSDTSSYWFYQLPLGNPLLNITEGACNPCTKSLMTMYSSALSGANASSLTGLQQTYSGASTKLVGVCGSSYAETTSVASSAPKTFGARSVGGLWATFFLMCAALLLM</sequence>
<feature type="non-terminal residue" evidence="1">
    <location>
        <position position="164"/>
    </location>
</feature>
<name>A0ACB8BHW0_9AGAM</name>
<proteinExistence type="predicted"/>
<reference evidence="1" key="1">
    <citation type="journal article" date="2021" name="New Phytol.">
        <title>Evolutionary innovations through gain and loss of genes in the ectomycorrhizal Boletales.</title>
        <authorList>
            <person name="Wu G."/>
            <person name="Miyauchi S."/>
            <person name="Morin E."/>
            <person name="Kuo A."/>
            <person name="Drula E."/>
            <person name="Varga T."/>
            <person name="Kohler A."/>
            <person name="Feng B."/>
            <person name="Cao Y."/>
            <person name="Lipzen A."/>
            <person name="Daum C."/>
            <person name="Hundley H."/>
            <person name="Pangilinan J."/>
            <person name="Johnson J."/>
            <person name="Barry K."/>
            <person name="LaButti K."/>
            <person name="Ng V."/>
            <person name="Ahrendt S."/>
            <person name="Min B."/>
            <person name="Choi I.G."/>
            <person name="Park H."/>
            <person name="Plett J.M."/>
            <person name="Magnuson J."/>
            <person name="Spatafora J.W."/>
            <person name="Nagy L.G."/>
            <person name="Henrissat B."/>
            <person name="Grigoriev I.V."/>
            <person name="Yang Z.L."/>
            <person name="Xu J."/>
            <person name="Martin F.M."/>
        </authorList>
    </citation>
    <scope>NUCLEOTIDE SEQUENCE</scope>
    <source>
        <strain evidence="1">KUC20120723A-06</strain>
    </source>
</reference>
<comment type="caution">
    <text evidence="1">The sequence shown here is derived from an EMBL/GenBank/DDBJ whole genome shotgun (WGS) entry which is preliminary data.</text>
</comment>
<accession>A0ACB8BHW0</accession>